<dbReference type="InterPro" id="IPR051220">
    <property type="entry name" value="TFA_Chaperone"/>
</dbReference>
<reference evidence="1 2" key="1">
    <citation type="submission" date="2018-10" db="EMBL/GenBank/DDBJ databases">
        <title>Horizontal transference of carbapenem resistance between Klebsiella pneumoniae and Kluyvera ascorbata during abdominal infection: a case report.</title>
        <authorList>
            <person name="Raro O.H.F."/>
            <person name="Lima-Morales D."/>
            <person name="Barth A.L."/>
            <person name="Paim T.G.S."/>
            <person name="Mott M.P."/>
            <person name="Riche C.V.W."/>
            <person name="Teixeira U.F."/>
            <person name="Waechter F."/>
            <person name="Dias C.A.G."/>
        </authorList>
    </citation>
    <scope>NUCLEOTIDE SEQUENCE [LARGE SCALE GENOMIC DNA]</scope>
    <source>
        <strain evidence="1 2">OT2</strain>
    </source>
</reference>
<dbReference type="InterPro" id="IPR003458">
    <property type="entry name" value="Phage_T4_Gp38_tail_assem"/>
</dbReference>
<protein>
    <recommendedName>
        <fullName evidence="3">Tail fiber assembly protein</fullName>
    </recommendedName>
</protein>
<evidence type="ECO:0000313" key="1">
    <source>
        <dbReference type="EMBL" id="ROU11765.1"/>
    </source>
</evidence>
<dbReference type="Pfam" id="PF02413">
    <property type="entry name" value="Caudo_TAP"/>
    <property type="match status" value="1"/>
</dbReference>
<dbReference type="OrthoDB" id="8596093at2"/>
<dbReference type="EMBL" id="RHFN01000021">
    <property type="protein sequence ID" value="ROU11765.1"/>
    <property type="molecule type" value="Genomic_DNA"/>
</dbReference>
<evidence type="ECO:0000313" key="2">
    <source>
        <dbReference type="Proteomes" id="UP000268051"/>
    </source>
</evidence>
<name>A0A3N2RWI5_9ENTR</name>
<sequence length="188" mass="20854">MQRVKPTHLLVISIMFRPERVLHILRLGGEDILMRFSITNQALYASDLEFGTSLPSDVVEITKDEADLLYLAVNSGCYVYAVDGVLTASIARPDKYHSWDSEKNCWVMTDEAAAQKSQDAVALAGQQKTTLRLVADAEIEWRQDAVGAGIATEEETVALAEWKKYRVLLMRVDTAAPDWPTPPATQAS</sequence>
<proteinExistence type="predicted"/>
<dbReference type="PANTHER" id="PTHR34413:SF2">
    <property type="entry name" value="PROPHAGE TAIL FIBER ASSEMBLY PROTEIN HOMOLOG TFAE-RELATED"/>
    <property type="match status" value="1"/>
</dbReference>
<gene>
    <name evidence="1" type="ORF">EB837_17650</name>
</gene>
<dbReference type="AlphaFoldDB" id="A0A3N2RWI5"/>
<dbReference type="PANTHER" id="PTHR34413">
    <property type="entry name" value="PROPHAGE TAIL FIBER ASSEMBLY PROTEIN HOMOLOG TFAE-RELATED-RELATED"/>
    <property type="match status" value="1"/>
</dbReference>
<dbReference type="Proteomes" id="UP000268051">
    <property type="component" value="Unassembled WGS sequence"/>
</dbReference>
<accession>A0A3N2RWI5</accession>
<comment type="caution">
    <text evidence="1">The sequence shown here is derived from an EMBL/GenBank/DDBJ whole genome shotgun (WGS) entry which is preliminary data.</text>
</comment>
<organism evidence="1 2">
    <name type="scientific">Kluyvera ascorbata</name>
    <dbReference type="NCBI Taxonomy" id="51288"/>
    <lineage>
        <taxon>Bacteria</taxon>
        <taxon>Pseudomonadati</taxon>
        <taxon>Pseudomonadota</taxon>
        <taxon>Gammaproteobacteria</taxon>
        <taxon>Enterobacterales</taxon>
        <taxon>Enterobacteriaceae</taxon>
        <taxon>Kluyvera</taxon>
    </lineage>
</organism>
<evidence type="ECO:0008006" key="3">
    <source>
        <dbReference type="Google" id="ProtNLM"/>
    </source>
</evidence>